<accession>A0AA86V6P0</accession>
<keyword evidence="1" id="KW-0433">Leucine-rich repeat</keyword>
<dbReference type="InterPro" id="IPR001611">
    <property type="entry name" value="Leu-rich_rpt"/>
</dbReference>
<evidence type="ECO:0000313" key="4">
    <source>
        <dbReference type="EMBL" id="CAL6002502.1"/>
    </source>
</evidence>
<dbReference type="Proteomes" id="UP001642409">
    <property type="component" value="Unassembled WGS sequence"/>
</dbReference>
<evidence type="ECO:0000313" key="5">
    <source>
        <dbReference type="Proteomes" id="UP001642409"/>
    </source>
</evidence>
<organism evidence="3">
    <name type="scientific">Hexamita inflata</name>
    <dbReference type="NCBI Taxonomy" id="28002"/>
    <lineage>
        <taxon>Eukaryota</taxon>
        <taxon>Metamonada</taxon>
        <taxon>Diplomonadida</taxon>
        <taxon>Hexamitidae</taxon>
        <taxon>Hexamitinae</taxon>
        <taxon>Hexamita</taxon>
    </lineage>
</organism>
<dbReference type="PANTHER" id="PTHR46652:SF3">
    <property type="entry name" value="LEUCINE-RICH REPEAT-CONTAINING PROTEIN 9"/>
    <property type="match status" value="1"/>
</dbReference>
<dbReference type="PANTHER" id="PTHR46652">
    <property type="entry name" value="LEUCINE-RICH REPEAT AND IQ DOMAIN-CONTAINING PROTEIN 1-RELATED"/>
    <property type="match status" value="1"/>
</dbReference>
<dbReference type="PROSITE" id="PS51450">
    <property type="entry name" value="LRR"/>
    <property type="match status" value="3"/>
</dbReference>
<evidence type="ECO:0000313" key="3">
    <source>
        <dbReference type="EMBL" id="CAI9978551.1"/>
    </source>
</evidence>
<reference evidence="4 5" key="2">
    <citation type="submission" date="2024-07" db="EMBL/GenBank/DDBJ databases">
        <authorList>
            <person name="Akdeniz Z."/>
        </authorList>
    </citation>
    <scope>NUCLEOTIDE SEQUENCE [LARGE SCALE GENOMIC DNA]</scope>
</reference>
<protein>
    <submittedName>
        <fullName evidence="3">Leucine-rich repeat domain-containing protein</fullName>
    </submittedName>
    <submittedName>
        <fullName evidence="4">Leucine-rich_repeat domain-containing protein</fullName>
    </submittedName>
</protein>
<dbReference type="SUPFAM" id="SSF52058">
    <property type="entry name" value="L domain-like"/>
    <property type="match status" value="1"/>
</dbReference>
<proteinExistence type="predicted"/>
<dbReference type="InterPro" id="IPR032675">
    <property type="entry name" value="LRR_dom_sf"/>
</dbReference>
<gene>
    <name evidence="4" type="ORF">HINF_LOCUS17954</name>
    <name evidence="3" type="ORF">HINF_LOCUS66196</name>
</gene>
<dbReference type="SMART" id="SM00365">
    <property type="entry name" value="LRR_SD22"/>
    <property type="match status" value="5"/>
</dbReference>
<evidence type="ECO:0000256" key="2">
    <source>
        <dbReference type="ARBA" id="ARBA00022737"/>
    </source>
</evidence>
<sequence length="510" mass="58681">MTEYVTEQNQNALNEDYDAKMTLKYAGKIKDGNLEIGNYFNWGDPEVTNLRFLETFDIQTLTLFISNDLSVKLRSNTIKKLLFVVNFRQYDQDEKQKQKLNMQVDDLKLEHLEVLALRKSVENDQLYNLSKFKKLHTLDVSMNNIDLTHIHSVISLTKLTMVSCKLKNINLISSLVNLKELDLSYNKGIKNIAPLQKLNSLTTLNIQDCGLQNIDKISSLVNLEEFDLSGNIDIDLSPLYKIKSLTNLSMRQCELKNIDQIAQLTNLEILNIYSNLLKNIDQIAQLINLKELDISGNDNLDITPLKDLVGLIKLNLRSCALTQLSALKPIINLQDLNISSNYYINITELQYFKNLTHLNLNDCDLVSVYVLRPLVNIEVLHITDNNLVHLDANLNDMKNLKKLQVQGNIISDFTSVEKHPNYNINNGFRCFCISHQEYPSEEDLHLANKFRQIESPNIQLKLIPHKSLKMAFNNFKQEINVVLNNARQSQIQFTANIVRLFQQLNQFGLE</sequence>
<comment type="caution">
    <text evidence="3">The sequence shown here is derived from an EMBL/GenBank/DDBJ whole genome shotgun (WGS) entry which is preliminary data.</text>
</comment>
<dbReference type="EMBL" id="CATOUU010001185">
    <property type="protein sequence ID" value="CAI9978551.1"/>
    <property type="molecule type" value="Genomic_DNA"/>
</dbReference>
<dbReference type="Gene3D" id="3.80.10.10">
    <property type="entry name" value="Ribonuclease Inhibitor"/>
    <property type="match status" value="2"/>
</dbReference>
<reference evidence="3" key="1">
    <citation type="submission" date="2023-06" db="EMBL/GenBank/DDBJ databases">
        <authorList>
            <person name="Kurt Z."/>
        </authorList>
    </citation>
    <scope>NUCLEOTIDE SEQUENCE</scope>
</reference>
<dbReference type="InterPro" id="IPR050836">
    <property type="entry name" value="SDS22/Internalin_LRR"/>
</dbReference>
<evidence type="ECO:0000256" key="1">
    <source>
        <dbReference type="ARBA" id="ARBA00022614"/>
    </source>
</evidence>
<keyword evidence="2" id="KW-0677">Repeat</keyword>
<name>A0AA86V6P0_9EUKA</name>
<keyword evidence="5" id="KW-1185">Reference proteome</keyword>
<dbReference type="AlphaFoldDB" id="A0AA86V6P0"/>
<dbReference type="EMBL" id="CAXDID020000045">
    <property type="protein sequence ID" value="CAL6002502.1"/>
    <property type="molecule type" value="Genomic_DNA"/>
</dbReference>